<comment type="caution">
    <text evidence="2">The sequence shown here is derived from an EMBL/GenBank/DDBJ whole genome shotgun (WGS) entry which is preliminary data.</text>
</comment>
<organism evidence="2 3">
    <name type="scientific">Paenibacillus filicis</name>
    <dbReference type="NCBI Taxonomy" id="669464"/>
    <lineage>
        <taxon>Bacteria</taxon>
        <taxon>Bacillati</taxon>
        <taxon>Bacillota</taxon>
        <taxon>Bacilli</taxon>
        <taxon>Bacillales</taxon>
        <taxon>Paenibacillaceae</taxon>
        <taxon>Paenibacillus</taxon>
    </lineage>
</organism>
<name>A0ABU9DHQ1_9BACL</name>
<dbReference type="InterPro" id="IPR015797">
    <property type="entry name" value="NUDIX_hydrolase-like_dom_sf"/>
</dbReference>
<evidence type="ECO:0000259" key="1">
    <source>
        <dbReference type="PROSITE" id="PS51462"/>
    </source>
</evidence>
<dbReference type="InterPro" id="IPR000086">
    <property type="entry name" value="NUDIX_hydrolase_dom"/>
</dbReference>
<dbReference type="Proteomes" id="UP001469365">
    <property type="component" value="Unassembled WGS sequence"/>
</dbReference>
<gene>
    <name evidence="2" type="ORF">WMW72_10870</name>
</gene>
<accession>A0ABU9DHQ1</accession>
<dbReference type="CDD" id="cd04692">
    <property type="entry name" value="NUDIX_Hydrolase"/>
    <property type="match status" value="1"/>
</dbReference>
<dbReference type="Pfam" id="PF00293">
    <property type="entry name" value="NUDIX"/>
    <property type="match status" value="1"/>
</dbReference>
<dbReference type="SUPFAM" id="SSF55811">
    <property type="entry name" value="Nudix"/>
    <property type="match status" value="1"/>
</dbReference>
<proteinExistence type="predicted"/>
<evidence type="ECO:0000313" key="3">
    <source>
        <dbReference type="Proteomes" id="UP001469365"/>
    </source>
</evidence>
<protein>
    <submittedName>
        <fullName evidence="2">NUDIX domain-containing protein</fullName>
    </submittedName>
</protein>
<feature type="domain" description="Nudix hydrolase" evidence="1">
    <location>
        <begin position="31"/>
        <end position="171"/>
    </location>
</feature>
<dbReference type="PROSITE" id="PS51462">
    <property type="entry name" value="NUDIX"/>
    <property type="match status" value="1"/>
</dbReference>
<evidence type="ECO:0000313" key="2">
    <source>
        <dbReference type="EMBL" id="MEK8128406.1"/>
    </source>
</evidence>
<keyword evidence="3" id="KW-1185">Reference proteome</keyword>
<dbReference type="Gene3D" id="3.90.79.10">
    <property type="entry name" value="Nucleoside Triphosphate Pyrophosphohydrolase"/>
    <property type="match status" value="1"/>
</dbReference>
<sequence length="212" mass="24057">MGNTQERFDIFDEHKNHLGTEARAEVHARGLWHQTFHCWLWTVVEGRVEVLIQQRHPEKDTFPGLLDISCAGHLLAGESVEDGVRELQEELGVTAAFSELIPCGVVEEEDIIAEDCIDREFCHIHLLRSDRPLEQYVLQPDEVTGLYKLGLEEFRSLADGRFEALTIQGVRLDENGVLIPYERTVSETDFVPHSSAYYRLVANAIKAAYPGK</sequence>
<dbReference type="PANTHER" id="PTHR10885:SF0">
    <property type="entry name" value="ISOPENTENYL-DIPHOSPHATE DELTA-ISOMERASE"/>
    <property type="match status" value="1"/>
</dbReference>
<dbReference type="EMBL" id="JBBPCC010000006">
    <property type="protein sequence ID" value="MEK8128406.1"/>
    <property type="molecule type" value="Genomic_DNA"/>
</dbReference>
<reference evidence="2 3" key="1">
    <citation type="submission" date="2024-04" db="EMBL/GenBank/DDBJ databases">
        <title>draft genome sequnece of Paenibacillus filicis.</title>
        <authorList>
            <person name="Kim D.-U."/>
        </authorList>
    </citation>
    <scope>NUCLEOTIDE SEQUENCE [LARGE SCALE GENOMIC DNA]</scope>
    <source>
        <strain evidence="2 3">KACC14197</strain>
    </source>
</reference>
<dbReference type="RefSeq" id="WP_341415488.1">
    <property type="nucleotide sequence ID" value="NZ_JBBPCC010000006.1"/>
</dbReference>
<dbReference type="PANTHER" id="PTHR10885">
    <property type="entry name" value="ISOPENTENYL-DIPHOSPHATE DELTA-ISOMERASE"/>
    <property type="match status" value="1"/>
</dbReference>